<proteinExistence type="predicted"/>
<dbReference type="SUPFAM" id="SSF49785">
    <property type="entry name" value="Galactose-binding domain-like"/>
    <property type="match status" value="1"/>
</dbReference>
<dbReference type="Gene3D" id="1.25.10.10">
    <property type="entry name" value="Leucine-rich Repeat Variant"/>
    <property type="match status" value="1"/>
</dbReference>
<feature type="domain" description="TOG" evidence="2">
    <location>
        <begin position="408"/>
        <end position="667"/>
    </location>
</feature>
<dbReference type="InterPro" id="IPR048739">
    <property type="entry name" value="CEP104_N"/>
</dbReference>
<dbReference type="KEGG" id="dvv:114349452"/>
<keyword evidence="4" id="KW-1185">Reference proteome</keyword>
<dbReference type="Proteomes" id="UP001652700">
    <property type="component" value="Unplaced"/>
</dbReference>
<dbReference type="InterPro" id="IPR008979">
    <property type="entry name" value="Galactose-bd-like_sf"/>
</dbReference>
<dbReference type="InterPro" id="IPR034085">
    <property type="entry name" value="TOG"/>
</dbReference>
<dbReference type="FunCoup" id="A0A6P7H2A1">
    <property type="interactions" value="778"/>
</dbReference>
<organism evidence="5">
    <name type="scientific">Diabrotica virgifera virgifera</name>
    <name type="common">western corn rootworm</name>
    <dbReference type="NCBI Taxonomy" id="50390"/>
    <lineage>
        <taxon>Eukaryota</taxon>
        <taxon>Metazoa</taxon>
        <taxon>Ecdysozoa</taxon>
        <taxon>Arthropoda</taxon>
        <taxon>Hexapoda</taxon>
        <taxon>Insecta</taxon>
        <taxon>Pterygota</taxon>
        <taxon>Neoptera</taxon>
        <taxon>Endopterygota</taxon>
        <taxon>Coleoptera</taxon>
        <taxon>Polyphaga</taxon>
        <taxon>Cucujiformia</taxon>
        <taxon>Chrysomeloidea</taxon>
        <taxon>Chrysomelidae</taxon>
        <taxon>Galerucinae</taxon>
        <taxon>Diabroticina</taxon>
        <taxon>Diabroticites</taxon>
        <taxon>Diabrotica</taxon>
    </lineage>
</organism>
<feature type="compositionally biased region" description="Low complexity" evidence="1">
    <location>
        <begin position="750"/>
        <end position="764"/>
    </location>
</feature>
<sequence length="904" mass="103597">MPKTIRFTTIFATSEDPKYKYSELNTHGPIVKGWQSEKDCKYPQEIVLKLETRCILNKIQILAHQFMISTKVELFLSNEDTNLAEDVGNIKWEYLGYITLSTNETTEFKSRELKSASIPKKEVTFIKINLNNNHFNALNKHNQVSLIAVNILGTDIKFRRPSNPEDEDAKLFDILNDPEYYSPYDDLAFLMYVDVDVAKIVKEMEIKKHLAVINERFEYARKLKNAMTKLRVAGEKLAKYELEKRYAIEVEDYEKARHKKNQMELFRNETFVELNIEQLMEYNGVCSKNDDCQDEADSHNKNLLSPVLTKGHSDRRSVSPSHHHNSQVSPLHMTKHQSPKTGSPSTGSPTNVQSRGGSFRRRNKSAGAIVKSTYEMYEEKPLPALRHSQTNEFLRECQLEPDHKTTSKLTEREKKQAALPILVFGNDLVERFYSKHYCDKEDGLNSLKDELSTYDNSKIHVPNKIARAAIFLLHRSLRDKVFSVYNLANEVIRLFFVHFVPGRVSQTEVARSVDKLLPELLTKSGDTSQRINQMAVHTILTMADCKSVRDLHIIPVHLSRPVNSSTHPRLALSRAEMVEQLIINHGISTEKQSGLTCRTLAEFGLSGLHHPAEAVRKVSERILVLVYRVNPRLVRKQLPPDDDITRRNLLYRQLFHEFDKIDLERKKETLEKNRLLQQTQLPNTDCLSPEPIAQQNGKHELSKCLSANNIKSITNGGFPADNNSKSFALSKSQSGTNVHTIENNGCNEQSSSSASGISSPSNTSQKDEDEKQCIFCKQSETSIFLINNSMNSHYWRSCPMLIRCKECNQVVEVSTLTEHLLMECDQRESYSQCAHCSEAVIIEKYQEHKTECRELAESCNRCPLCHDNFEMEENSWSNHLMGEKPCLKNPRIKTKLSKHVKIQA</sequence>
<name>A0A6P7H2A1_DIAVI</name>
<dbReference type="OrthoDB" id="66599at2759"/>
<dbReference type="PANTHER" id="PTHR13371">
    <property type="entry name" value="GLYCINE-, GLUTAMATE-, THIENYLCYCLOHEXYLPIPERIDINE-BINDING PROTEIN"/>
    <property type="match status" value="1"/>
</dbReference>
<feature type="region of interest" description="Disordered" evidence="1">
    <location>
        <begin position="724"/>
        <end position="766"/>
    </location>
</feature>
<evidence type="ECO:0000256" key="1">
    <source>
        <dbReference type="SAM" id="MobiDB-lite"/>
    </source>
</evidence>
<feature type="region of interest" description="Disordered" evidence="1">
    <location>
        <begin position="293"/>
        <end position="365"/>
    </location>
</feature>
<dbReference type="Pfam" id="PF21038">
    <property type="entry name" value="CEP104_N"/>
    <property type="match status" value="1"/>
</dbReference>
<dbReference type="Pfam" id="PF21039">
    <property type="entry name" value="CEP104_ZnF"/>
    <property type="match status" value="1"/>
</dbReference>
<dbReference type="InterPro" id="IPR048738">
    <property type="entry name" value="CEP104_Znf"/>
</dbReference>
<dbReference type="GO" id="GO:0000226">
    <property type="term" value="P:microtubule cytoskeleton organization"/>
    <property type="evidence" value="ECO:0007669"/>
    <property type="project" value="UniProtKB-ARBA"/>
</dbReference>
<reference evidence="3" key="2">
    <citation type="submission" date="2025-05" db="UniProtKB">
        <authorList>
            <consortium name="EnsemblMetazoa"/>
        </authorList>
    </citation>
    <scope>IDENTIFICATION</scope>
</reference>
<dbReference type="PANTHER" id="PTHR13371:SF0">
    <property type="entry name" value="CENTROSOMAL PROTEIN OF 104 KDA"/>
    <property type="match status" value="1"/>
</dbReference>
<gene>
    <name evidence="5" type="primary">LOC114349452</name>
</gene>
<dbReference type="SMART" id="SM01349">
    <property type="entry name" value="TOG"/>
    <property type="match status" value="1"/>
</dbReference>
<evidence type="ECO:0000313" key="3">
    <source>
        <dbReference type="EnsemblMetazoa" id="XP_028155634.1"/>
    </source>
</evidence>
<feature type="compositionally biased region" description="Polar residues" evidence="1">
    <location>
        <begin position="724"/>
        <end position="749"/>
    </location>
</feature>
<reference evidence="5" key="1">
    <citation type="submission" date="2025-04" db="UniProtKB">
        <authorList>
            <consortium name="RefSeq"/>
        </authorList>
    </citation>
    <scope>IDENTIFICATION</scope>
    <source>
        <tissue evidence="5">Whole insect</tissue>
    </source>
</reference>
<evidence type="ECO:0000313" key="5">
    <source>
        <dbReference type="RefSeq" id="XP_028155634.1"/>
    </source>
</evidence>
<dbReference type="AlphaFoldDB" id="A0A6P7H2A1"/>
<evidence type="ECO:0000259" key="2">
    <source>
        <dbReference type="SMART" id="SM01349"/>
    </source>
</evidence>
<dbReference type="InterPro" id="IPR011989">
    <property type="entry name" value="ARM-like"/>
</dbReference>
<accession>A0A6P7H2A1</accession>
<protein>
    <submittedName>
        <fullName evidence="5">Centrosomal protein of 104 kDa</fullName>
    </submittedName>
</protein>
<dbReference type="RefSeq" id="XP_028155634.1">
    <property type="nucleotide sequence ID" value="XM_028299833.1"/>
</dbReference>
<dbReference type="GO" id="GO:0005929">
    <property type="term" value="C:cilium"/>
    <property type="evidence" value="ECO:0007669"/>
    <property type="project" value="TreeGrafter"/>
</dbReference>
<feature type="compositionally biased region" description="Low complexity" evidence="1">
    <location>
        <begin position="339"/>
        <end position="350"/>
    </location>
</feature>
<dbReference type="GeneID" id="114349452"/>
<dbReference type="InParanoid" id="A0A6P7H2A1"/>
<dbReference type="InterPro" id="IPR052607">
    <property type="entry name" value="CEP104-like"/>
</dbReference>
<dbReference type="Pfam" id="PF21040">
    <property type="entry name" value="CEP104-like_TOG"/>
    <property type="match status" value="1"/>
</dbReference>
<evidence type="ECO:0000313" key="4">
    <source>
        <dbReference type="Proteomes" id="UP001652700"/>
    </source>
</evidence>
<dbReference type="EnsemblMetazoa" id="XM_028299833.2">
    <property type="protein sequence ID" value="XP_028155634.1"/>
    <property type="gene ID" value="LOC114349452"/>
</dbReference>